<dbReference type="Gene3D" id="3.20.20.80">
    <property type="entry name" value="Glycosidases"/>
    <property type="match status" value="3"/>
</dbReference>
<dbReference type="Proteomes" id="UP001430149">
    <property type="component" value="Unassembled WGS sequence"/>
</dbReference>
<dbReference type="NCBIfam" id="TIGR02401">
    <property type="entry name" value="trehalose_TreY"/>
    <property type="match status" value="1"/>
</dbReference>
<reference evidence="2" key="1">
    <citation type="submission" date="2020-10" db="EMBL/GenBank/DDBJ databases">
        <title>Phylogeny of dyella-like bacteria.</title>
        <authorList>
            <person name="Fu J."/>
        </authorList>
    </citation>
    <scope>NUCLEOTIDE SEQUENCE</scope>
    <source>
        <strain evidence="2">DHOC52</strain>
    </source>
</reference>
<dbReference type="PANTHER" id="PTHR10357">
    <property type="entry name" value="ALPHA-AMYLASE FAMILY MEMBER"/>
    <property type="match status" value="1"/>
</dbReference>
<dbReference type="SUPFAM" id="SSF51445">
    <property type="entry name" value="(Trans)glycosidases"/>
    <property type="match status" value="1"/>
</dbReference>
<dbReference type="Pfam" id="PF00128">
    <property type="entry name" value="Alpha-amylase"/>
    <property type="match status" value="1"/>
</dbReference>
<evidence type="ECO:0000259" key="1">
    <source>
        <dbReference type="SMART" id="SM00642"/>
    </source>
</evidence>
<dbReference type="CDD" id="cd11336">
    <property type="entry name" value="AmyAc_MTSase"/>
    <property type="match status" value="1"/>
</dbReference>
<name>A0ABS2K2S1_9GAMM</name>
<accession>A0ABS2K2S1</accession>
<protein>
    <submittedName>
        <fullName evidence="2">Malto-oligosyltrehalose synthase</fullName>
    </submittedName>
</protein>
<dbReference type="InterPro" id="IPR006047">
    <property type="entry name" value="GH13_cat_dom"/>
</dbReference>
<dbReference type="InterPro" id="IPR017853">
    <property type="entry name" value="GH"/>
</dbReference>
<keyword evidence="3" id="KW-1185">Reference proteome</keyword>
<feature type="domain" description="Glycosyl hydrolase family 13 catalytic" evidence="1">
    <location>
        <begin position="5"/>
        <end position="419"/>
    </location>
</feature>
<gene>
    <name evidence="2" type="primary">treY</name>
    <name evidence="2" type="ORF">ISP19_06700</name>
</gene>
<dbReference type="InterPro" id="IPR013797">
    <property type="entry name" value="Maltooligo_trehalose_synth_4"/>
</dbReference>
<sequence length="912" mass="103072">MTALRATARLQLNRDFDFAAAAAQVPYLAALGISHIYMSPIATARPGSTHGYDVIDPMTVNPELGGEAGLTTLVEILHAHDMGAILDIVPNHMAADLANVWWNDVLARGESSHYAAYFDIEWNAPETEGKLWLPWLDVPLGEAIENQRLKIARHIGGTCVGLWLDHSMLPISAAGLEWLFQRAGVTLPAPIQGSDVFDAVRRSMQEASTQAALDYALREVNDDALLMRKFLDRQHYRLAWWRSGDQVLNYRRFFDIHALVALRMERDEVFDAVHALPLRLMESGAIDGLRIDHIDGLSQPGHYLQRLRQRLDQCSQHDLHRRPTVHVEKILIPGESLPRDWPVDGSTGYDFMQQLESLLHDPVGYAILEKAWARLSGRPADFAVEESIARRQLLQTSLVSELSRCVRAFHQFLAATAVHGDITLAALQYALGELLQCMPVYRSYLGDGELNEIDRCMLELAFRHADQAGASHYAAVRALLQRYLLEIDQHTLPPAQAQPLQLFRHRFEQLSTVLSAKAVEDTAFYRYGVLLARNEVGGAPGQKQPEPESFHTAMRYRAIRWPSALLATATHDHKRGEDTRARLDALGEKPRPYVTLVRACSSELRDRTQVPPPVQWMLLQTILAAWPLTLDRNDEPAMRVFACRITEWLRKAQREAKLLTSWISPNPAYEAACERLVEDLLLSEPYINMRQKLCNAARALDAAGALNGLVAVTLRHTAPGVPDLYQGTEYWDQSLVDPDNRRAVDYRARADTLAQTHDPAALLRDYRNGIIKQHWIHRLLQLRKLSPELFAKGSYLPLAVTGARRRHVLAFVRQHGGQRLLVVVPRLCAQYMDKRDLPLVDASFWKNTRVRAADHDVACTYIDLFTYRKHDVQASGWRIAELLSEWPVAVLIPASQTDECQTLPRRTRTPDQ</sequence>
<dbReference type="SMART" id="SM00642">
    <property type="entry name" value="Aamy"/>
    <property type="match status" value="1"/>
</dbReference>
<dbReference type="EMBL" id="JADIKE010000031">
    <property type="protein sequence ID" value="MBM7125068.1"/>
    <property type="molecule type" value="Genomic_DNA"/>
</dbReference>
<comment type="caution">
    <text evidence="2">The sequence shown here is derived from an EMBL/GenBank/DDBJ whole genome shotgun (WGS) entry which is preliminary data.</text>
</comment>
<evidence type="ECO:0000313" key="2">
    <source>
        <dbReference type="EMBL" id="MBM7125068.1"/>
    </source>
</evidence>
<proteinExistence type="predicted"/>
<dbReference type="Gene3D" id="1.10.10.470">
    <property type="entry name" value="Maltooligosyl trehalose synthase, domain 4"/>
    <property type="match status" value="1"/>
</dbReference>
<dbReference type="InterPro" id="IPR012767">
    <property type="entry name" value="Trehalose_TreY"/>
</dbReference>
<dbReference type="RefSeq" id="WP_204680595.1">
    <property type="nucleotide sequence ID" value="NZ_BSNR01000018.1"/>
</dbReference>
<dbReference type="PANTHER" id="PTHR10357:SF216">
    <property type="entry name" value="MALTOOLIGOSYL TREHALOSE SYNTHASE-RELATED"/>
    <property type="match status" value="1"/>
</dbReference>
<organism evidence="2 3">
    <name type="scientific">Dyella flava</name>
    <dbReference type="NCBI Taxonomy" id="1920170"/>
    <lineage>
        <taxon>Bacteria</taxon>
        <taxon>Pseudomonadati</taxon>
        <taxon>Pseudomonadota</taxon>
        <taxon>Gammaproteobacteria</taxon>
        <taxon>Lysobacterales</taxon>
        <taxon>Rhodanobacteraceae</taxon>
        <taxon>Dyella</taxon>
    </lineage>
</organism>
<evidence type="ECO:0000313" key="3">
    <source>
        <dbReference type="Proteomes" id="UP001430149"/>
    </source>
</evidence>